<protein>
    <submittedName>
        <fullName evidence="1">Uncharacterized protein</fullName>
    </submittedName>
</protein>
<dbReference type="AlphaFoldDB" id="A0A381QVD1"/>
<gene>
    <name evidence="1" type="ORF">METZ01_LOCUS35778</name>
</gene>
<reference evidence="1" key="1">
    <citation type="submission" date="2018-05" db="EMBL/GenBank/DDBJ databases">
        <authorList>
            <person name="Lanie J.A."/>
            <person name="Ng W.-L."/>
            <person name="Kazmierczak K.M."/>
            <person name="Andrzejewski T.M."/>
            <person name="Davidsen T.M."/>
            <person name="Wayne K.J."/>
            <person name="Tettelin H."/>
            <person name="Glass J.I."/>
            <person name="Rusch D."/>
            <person name="Podicherti R."/>
            <person name="Tsui H.-C.T."/>
            <person name="Winkler M.E."/>
        </authorList>
    </citation>
    <scope>NUCLEOTIDE SEQUENCE</scope>
</reference>
<organism evidence="1">
    <name type="scientific">marine metagenome</name>
    <dbReference type="NCBI Taxonomy" id="408172"/>
    <lineage>
        <taxon>unclassified sequences</taxon>
        <taxon>metagenomes</taxon>
        <taxon>ecological metagenomes</taxon>
    </lineage>
</organism>
<name>A0A381QVD1_9ZZZZ</name>
<evidence type="ECO:0000313" key="1">
    <source>
        <dbReference type="EMBL" id="SUZ82924.1"/>
    </source>
</evidence>
<accession>A0A381QVD1</accession>
<proteinExistence type="predicted"/>
<dbReference type="EMBL" id="UINC01001527">
    <property type="protein sequence ID" value="SUZ82924.1"/>
    <property type="molecule type" value="Genomic_DNA"/>
</dbReference>
<sequence length="117" mass="13716">MPEPVNQSAQSLQFRPLNLPVPIEVAEDRAERPVSVALPPTISNRPARSRWPTQESRSPTLAALAVTSINDIWQVDDEWWRERPISRRYYQITTQDDRRLTIYQDQLNAQWYWQKGG</sequence>